<name>A0ACB9QRF0_9MYRT</name>
<accession>A0ACB9QRF0</accession>
<proteinExistence type="predicted"/>
<evidence type="ECO:0000313" key="2">
    <source>
        <dbReference type="Proteomes" id="UP001057402"/>
    </source>
</evidence>
<evidence type="ECO:0000313" key="1">
    <source>
        <dbReference type="EMBL" id="KAI4369190.1"/>
    </source>
</evidence>
<keyword evidence="2" id="KW-1185">Reference proteome</keyword>
<dbReference type="EMBL" id="CM042884">
    <property type="protein sequence ID" value="KAI4369190.1"/>
    <property type="molecule type" value="Genomic_DNA"/>
</dbReference>
<dbReference type="Proteomes" id="UP001057402">
    <property type="component" value="Chromosome 5"/>
</dbReference>
<protein>
    <submittedName>
        <fullName evidence="1">Uncharacterized protein</fullName>
    </submittedName>
</protein>
<reference evidence="2" key="1">
    <citation type="journal article" date="2023" name="Front. Plant Sci.">
        <title>Chromosomal-level genome assembly of Melastoma candidum provides insights into trichome evolution.</title>
        <authorList>
            <person name="Zhong Y."/>
            <person name="Wu W."/>
            <person name="Sun C."/>
            <person name="Zou P."/>
            <person name="Liu Y."/>
            <person name="Dai S."/>
            <person name="Zhou R."/>
        </authorList>
    </citation>
    <scope>NUCLEOTIDE SEQUENCE [LARGE SCALE GENOMIC DNA]</scope>
</reference>
<comment type="caution">
    <text evidence="1">The sequence shown here is derived from an EMBL/GenBank/DDBJ whole genome shotgun (WGS) entry which is preliminary data.</text>
</comment>
<sequence length="446" mass="49259">MEVEETERVVIARPVASRPSCSRFNSFSQLLSGAIDSPCSASFPEQIVAAIRPKTVRFRPAASQILMTTVVPSQAGVSRSALSSPASEDFKSWGETTVLYKPKVKLATMSPISFPANMGSFLTSHQLGLLSRPDAPLSRDLAANAQNSIPRAETDRMRETSLSASRCLVEEDSRSLNMTSNADSTSYNGYNWRKYGQKQVKWSEYPRSYYKCTHPNCQMKKKVERSFDGQITEIVYRGEHNHAKTWPLKRGSSVTDQGVGNMPDGSASRSSVNHLGANCIGERNECRLENHIKIGSSSFSSFLGKGQLGIEPDSSCFPSGGGVDGRTRGVETENYGPRNKRRKSESQSSEAAISCEGIQQDGRVVVQSSTNTDPLGDGFRWRKYGQKVVKGSPYPRSYYRCTSPKCNVRKHVERASDDPTLFVTTYEGKHNHEMPTRIGNPSSEHQ</sequence>
<gene>
    <name evidence="1" type="ORF">MLD38_017665</name>
</gene>
<organism evidence="1 2">
    <name type="scientific">Melastoma candidum</name>
    <dbReference type="NCBI Taxonomy" id="119954"/>
    <lineage>
        <taxon>Eukaryota</taxon>
        <taxon>Viridiplantae</taxon>
        <taxon>Streptophyta</taxon>
        <taxon>Embryophyta</taxon>
        <taxon>Tracheophyta</taxon>
        <taxon>Spermatophyta</taxon>
        <taxon>Magnoliopsida</taxon>
        <taxon>eudicotyledons</taxon>
        <taxon>Gunneridae</taxon>
        <taxon>Pentapetalae</taxon>
        <taxon>rosids</taxon>
        <taxon>malvids</taxon>
        <taxon>Myrtales</taxon>
        <taxon>Melastomataceae</taxon>
        <taxon>Melastomatoideae</taxon>
        <taxon>Melastomateae</taxon>
        <taxon>Melastoma</taxon>
    </lineage>
</organism>